<sequence>MDQSDTDWGGWNMSEQVDMDTVTDNYHKKEDSNLSMADAKSDSVYDSSNMGGEDDYMNNLNFYDGYDSYNEMSGNSSDDDDENERPPNFAFSYQQTNQSTPFRFINGKEGMATCERCGAVGIKHAFYSKSKRFCSLSCSRSFATAQREGKPLQKEPIIPQRKAPGKKITSPGKHHQTPKSQALPKTLSSRPGYKVLLRYEGFAEDPTQDFWLNLCTQDVHPVGWCATIGKPLVPPRAIQHKYSDWKEYLVKRLTGARTLPSNFYNKLKEPLANGLRFQVGMKLEAIDPLNLSAICVATVTKLNKYFLTGA</sequence>
<dbReference type="Pfam" id="PF21319">
    <property type="entry name" value="zf-FCS_1"/>
    <property type="match status" value="1"/>
</dbReference>
<dbReference type="InterPro" id="IPR012313">
    <property type="entry name" value="Znf_FCS"/>
</dbReference>
<feature type="repeat" description="MBT" evidence="11">
    <location>
        <begin position="127"/>
        <end position="235"/>
    </location>
</feature>
<evidence type="ECO:0000256" key="12">
    <source>
        <dbReference type="SAM" id="MobiDB-lite"/>
    </source>
</evidence>
<gene>
    <name evidence="14" type="ORF">KUTeg_024837</name>
</gene>
<feature type="repeat" description="MBT" evidence="11">
    <location>
        <begin position="243"/>
        <end position="310"/>
    </location>
</feature>
<dbReference type="InterPro" id="IPR050548">
    <property type="entry name" value="PcG_chromatin_remod_factors"/>
</dbReference>
<keyword evidence="8" id="KW-0804">Transcription</keyword>
<keyword evidence="6" id="KW-0156">Chromatin regulator</keyword>
<keyword evidence="2" id="KW-0479">Metal-binding</keyword>
<evidence type="ECO:0000256" key="4">
    <source>
        <dbReference type="ARBA" id="ARBA00022771"/>
    </source>
</evidence>
<evidence type="ECO:0000256" key="1">
    <source>
        <dbReference type="ARBA" id="ARBA00004123"/>
    </source>
</evidence>
<accession>A0ABQ9E1K0</accession>
<dbReference type="Gene3D" id="2.30.30.140">
    <property type="match status" value="2"/>
</dbReference>
<organism evidence="14 15">
    <name type="scientific">Tegillarca granosa</name>
    <name type="common">Malaysian cockle</name>
    <name type="synonym">Anadara granosa</name>
    <dbReference type="NCBI Taxonomy" id="220873"/>
    <lineage>
        <taxon>Eukaryota</taxon>
        <taxon>Metazoa</taxon>
        <taxon>Spiralia</taxon>
        <taxon>Lophotrochozoa</taxon>
        <taxon>Mollusca</taxon>
        <taxon>Bivalvia</taxon>
        <taxon>Autobranchia</taxon>
        <taxon>Pteriomorphia</taxon>
        <taxon>Arcoida</taxon>
        <taxon>Arcoidea</taxon>
        <taxon>Arcidae</taxon>
        <taxon>Tegillarca</taxon>
    </lineage>
</organism>
<feature type="region of interest" description="Disordered" evidence="12">
    <location>
        <begin position="145"/>
        <end position="187"/>
    </location>
</feature>
<evidence type="ECO:0000313" key="14">
    <source>
        <dbReference type="EMBL" id="KAJ8298306.1"/>
    </source>
</evidence>
<keyword evidence="15" id="KW-1185">Reference proteome</keyword>
<feature type="domain" description="FCS-type" evidence="13">
    <location>
        <begin position="105"/>
        <end position="140"/>
    </location>
</feature>
<dbReference type="InterPro" id="IPR038603">
    <property type="entry name" value="Znf_FCS_sf"/>
</dbReference>
<name>A0ABQ9E1K0_TEGGR</name>
<dbReference type="PROSITE" id="PS51024">
    <property type="entry name" value="ZF_FCS"/>
    <property type="match status" value="1"/>
</dbReference>
<dbReference type="PANTHER" id="PTHR12247:SF104">
    <property type="entry name" value="POLYCOMB PROTEIN SFMBT"/>
    <property type="match status" value="1"/>
</dbReference>
<evidence type="ECO:0000256" key="10">
    <source>
        <dbReference type="PROSITE-ProRule" id="PRU00367"/>
    </source>
</evidence>
<dbReference type="PROSITE" id="PS51079">
    <property type="entry name" value="MBT"/>
    <property type="match status" value="2"/>
</dbReference>
<reference evidence="14 15" key="1">
    <citation type="submission" date="2022-12" db="EMBL/GenBank/DDBJ databases">
        <title>Chromosome-level genome of Tegillarca granosa.</title>
        <authorList>
            <person name="Kim J."/>
        </authorList>
    </citation>
    <scope>NUCLEOTIDE SEQUENCE [LARGE SCALE GENOMIC DNA]</scope>
    <source>
        <strain evidence="14">Teg-2019</strain>
        <tissue evidence="14">Adductor muscle</tissue>
    </source>
</reference>
<feature type="region of interest" description="Disordered" evidence="12">
    <location>
        <begin position="22"/>
        <end position="56"/>
    </location>
</feature>
<evidence type="ECO:0000256" key="3">
    <source>
        <dbReference type="ARBA" id="ARBA00022737"/>
    </source>
</evidence>
<keyword evidence="3" id="KW-0677">Repeat</keyword>
<evidence type="ECO:0000256" key="2">
    <source>
        <dbReference type="ARBA" id="ARBA00022723"/>
    </source>
</evidence>
<proteinExistence type="predicted"/>
<protein>
    <recommendedName>
        <fullName evidence="13">FCS-type domain-containing protein</fullName>
    </recommendedName>
</protein>
<evidence type="ECO:0000259" key="13">
    <source>
        <dbReference type="PROSITE" id="PS51024"/>
    </source>
</evidence>
<dbReference type="InterPro" id="IPR004092">
    <property type="entry name" value="Mbt"/>
</dbReference>
<keyword evidence="4 10" id="KW-0863">Zinc-finger</keyword>
<dbReference type="EMBL" id="JARBDR010000923">
    <property type="protein sequence ID" value="KAJ8298306.1"/>
    <property type="molecule type" value="Genomic_DNA"/>
</dbReference>
<keyword evidence="5" id="KW-0862">Zinc</keyword>
<evidence type="ECO:0000313" key="15">
    <source>
        <dbReference type="Proteomes" id="UP001217089"/>
    </source>
</evidence>
<keyword evidence="7" id="KW-0805">Transcription regulation</keyword>
<evidence type="ECO:0000256" key="8">
    <source>
        <dbReference type="ARBA" id="ARBA00023163"/>
    </source>
</evidence>
<comment type="caution">
    <text evidence="14">The sequence shown here is derived from an EMBL/GenBank/DDBJ whole genome shotgun (WGS) entry which is preliminary data.</text>
</comment>
<evidence type="ECO:0000256" key="11">
    <source>
        <dbReference type="PROSITE-ProRule" id="PRU00459"/>
    </source>
</evidence>
<evidence type="ECO:0000256" key="7">
    <source>
        <dbReference type="ARBA" id="ARBA00023015"/>
    </source>
</evidence>
<dbReference type="PANTHER" id="PTHR12247">
    <property type="entry name" value="POLYCOMB GROUP PROTEIN"/>
    <property type="match status" value="1"/>
</dbReference>
<evidence type="ECO:0000256" key="5">
    <source>
        <dbReference type="ARBA" id="ARBA00022833"/>
    </source>
</evidence>
<evidence type="ECO:0000256" key="6">
    <source>
        <dbReference type="ARBA" id="ARBA00022853"/>
    </source>
</evidence>
<dbReference type="SUPFAM" id="SSF63748">
    <property type="entry name" value="Tudor/PWWP/MBT"/>
    <property type="match status" value="2"/>
</dbReference>
<comment type="subcellular location">
    <subcellularLocation>
        <location evidence="1">Nucleus</location>
    </subcellularLocation>
</comment>
<dbReference type="Pfam" id="PF02820">
    <property type="entry name" value="MBT"/>
    <property type="match status" value="2"/>
</dbReference>
<keyword evidence="9" id="KW-0539">Nucleus</keyword>
<dbReference type="Proteomes" id="UP001217089">
    <property type="component" value="Unassembled WGS sequence"/>
</dbReference>
<dbReference type="Gene3D" id="3.30.60.160">
    <property type="match status" value="1"/>
</dbReference>
<feature type="region of interest" description="Disordered" evidence="12">
    <location>
        <begin position="71"/>
        <end position="92"/>
    </location>
</feature>
<dbReference type="SMART" id="SM00561">
    <property type="entry name" value="MBT"/>
    <property type="match status" value="2"/>
</dbReference>
<evidence type="ECO:0000256" key="9">
    <source>
        <dbReference type="ARBA" id="ARBA00023242"/>
    </source>
</evidence>